<reference evidence="2" key="2">
    <citation type="submission" date="2020-09" db="EMBL/GenBank/DDBJ databases">
        <authorList>
            <person name="Sun Q."/>
            <person name="Kim S."/>
        </authorList>
    </citation>
    <scope>NUCLEOTIDE SEQUENCE</scope>
    <source>
        <strain evidence="2">KCTC 12870</strain>
    </source>
</reference>
<comment type="caution">
    <text evidence="2">The sequence shown here is derived from an EMBL/GenBank/DDBJ whole genome shotgun (WGS) entry which is preliminary data.</text>
</comment>
<organism evidence="2 3">
    <name type="scientific">Cerasicoccus arenae</name>
    <dbReference type="NCBI Taxonomy" id="424488"/>
    <lineage>
        <taxon>Bacteria</taxon>
        <taxon>Pseudomonadati</taxon>
        <taxon>Verrucomicrobiota</taxon>
        <taxon>Opitutia</taxon>
        <taxon>Puniceicoccales</taxon>
        <taxon>Cerasicoccaceae</taxon>
        <taxon>Cerasicoccus</taxon>
    </lineage>
</organism>
<dbReference type="EMBL" id="BMXG01000009">
    <property type="protein sequence ID" value="GHC01434.1"/>
    <property type="molecule type" value="Genomic_DNA"/>
</dbReference>
<sequence>MKGKLQALLHESLATLKRKWAARPRLTPPVPARPVHLEKRDFDFMRKVDGVRRRYLFERALFGLSLIATTFLAFFALRCFIDWWLVMPWFLRFFALVAEVLFIGGAFYRYVFWPYRHPPSDEETALMIERAHPSLKTRLISTLQLMQPGVIAGNTAPSMVQALAEETETVSRETRFGTAVPLKRASKMFVRGLFITAAAVTGFLLAGDTGLALMRRALLSWEPVPRKTMVYGITGDVIIGFGDDIDLLVRTEGIIPKEGRVEIDYESGRSQEFPVSVYSDDPKVFHRLIEAVPETFEYSVYLGDGRSERYTVSTREKPVLLKVDARYQPPSYTGRAAKSISLQALDVLPGGKLMLVAHSNQELSGGTLHLAGLGKTQEMSVLTGNVEQAGGTVEIPLEGLTGISVRVKDEDGVRSTASPAYPVRIIEDQAPTVEIVFPVEIQQLVTPDADMLLSFKATDDNLIGNVSLHYSINRGQEQSFELDIGENPGAALHNRYDWPLGKMSPLLEIGDIVEYWIVAEDTNDITGPGSGSTRRYVARVVTPEEKQAELVNRVLDKFNQISGVASSQRTVNQDLGKLIDRKE</sequence>
<feature type="transmembrane region" description="Helical" evidence="1">
    <location>
        <begin position="56"/>
        <end position="77"/>
    </location>
</feature>
<dbReference type="AlphaFoldDB" id="A0A8J3GE90"/>
<feature type="transmembrane region" description="Helical" evidence="1">
    <location>
        <begin position="193"/>
        <end position="214"/>
    </location>
</feature>
<keyword evidence="1" id="KW-0812">Transmembrane</keyword>
<reference evidence="2" key="1">
    <citation type="journal article" date="2014" name="Int. J. Syst. Evol. Microbiol.">
        <title>Complete genome sequence of Corynebacterium casei LMG S-19264T (=DSM 44701T), isolated from a smear-ripened cheese.</title>
        <authorList>
            <consortium name="US DOE Joint Genome Institute (JGI-PGF)"/>
            <person name="Walter F."/>
            <person name="Albersmeier A."/>
            <person name="Kalinowski J."/>
            <person name="Ruckert C."/>
        </authorList>
    </citation>
    <scope>NUCLEOTIDE SEQUENCE</scope>
    <source>
        <strain evidence="2">KCTC 12870</strain>
    </source>
</reference>
<name>A0A8J3GE90_9BACT</name>
<evidence type="ECO:0000256" key="1">
    <source>
        <dbReference type="SAM" id="Phobius"/>
    </source>
</evidence>
<keyword evidence="1" id="KW-0472">Membrane</keyword>
<accession>A0A8J3GE90</accession>
<proteinExistence type="predicted"/>
<keyword evidence="3" id="KW-1185">Reference proteome</keyword>
<gene>
    <name evidence="2" type="ORF">GCM10007047_17380</name>
</gene>
<keyword evidence="1" id="KW-1133">Transmembrane helix</keyword>
<evidence type="ECO:0008006" key="4">
    <source>
        <dbReference type="Google" id="ProtNLM"/>
    </source>
</evidence>
<dbReference type="Proteomes" id="UP000642829">
    <property type="component" value="Unassembled WGS sequence"/>
</dbReference>
<evidence type="ECO:0000313" key="3">
    <source>
        <dbReference type="Proteomes" id="UP000642829"/>
    </source>
</evidence>
<evidence type="ECO:0000313" key="2">
    <source>
        <dbReference type="EMBL" id="GHC01434.1"/>
    </source>
</evidence>
<protein>
    <recommendedName>
        <fullName evidence="4">DUF4175 domain-containing protein</fullName>
    </recommendedName>
</protein>
<feature type="transmembrane region" description="Helical" evidence="1">
    <location>
        <begin position="89"/>
        <end position="111"/>
    </location>
</feature>
<dbReference type="RefSeq" id="WP_189514145.1">
    <property type="nucleotide sequence ID" value="NZ_BMXG01000009.1"/>
</dbReference>